<dbReference type="InterPro" id="IPR039420">
    <property type="entry name" value="WalR-like"/>
</dbReference>
<name>A0ABX1S4H2_9PSEU</name>
<evidence type="ECO:0000256" key="1">
    <source>
        <dbReference type="ARBA" id="ARBA00023125"/>
    </source>
</evidence>
<comment type="caution">
    <text evidence="4">The sequence shown here is derived from an EMBL/GenBank/DDBJ whole genome shotgun (WGS) entry which is preliminary data.</text>
</comment>
<dbReference type="Pfam" id="PF00072">
    <property type="entry name" value="Response_reg"/>
    <property type="match status" value="1"/>
</dbReference>
<proteinExistence type="predicted"/>
<evidence type="ECO:0000313" key="5">
    <source>
        <dbReference type="Proteomes" id="UP000820669"/>
    </source>
</evidence>
<dbReference type="SMART" id="SM00448">
    <property type="entry name" value="REC"/>
    <property type="match status" value="1"/>
</dbReference>
<dbReference type="Proteomes" id="UP000820669">
    <property type="component" value="Unassembled WGS sequence"/>
</dbReference>
<dbReference type="PANTHER" id="PTHR43214">
    <property type="entry name" value="TWO-COMPONENT RESPONSE REGULATOR"/>
    <property type="match status" value="1"/>
</dbReference>
<keyword evidence="5" id="KW-1185">Reference proteome</keyword>
<dbReference type="PANTHER" id="PTHR43214:SF43">
    <property type="entry name" value="TWO-COMPONENT RESPONSE REGULATOR"/>
    <property type="match status" value="1"/>
</dbReference>
<dbReference type="PROSITE" id="PS50110">
    <property type="entry name" value="RESPONSE_REGULATORY"/>
    <property type="match status" value="1"/>
</dbReference>
<dbReference type="RefSeq" id="WP_169379825.1">
    <property type="nucleotide sequence ID" value="NZ_JAAXLA010000004.1"/>
</dbReference>
<feature type="domain" description="Response regulatory" evidence="3">
    <location>
        <begin position="3"/>
        <end position="119"/>
    </location>
</feature>
<dbReference type="InterPro" id="IPR001789">
    <property type="entry name" value="Sig_transdc_resp-reg_receiver"/>
</dbReference>
<evidence type="ECO:0000259" key="3">
    <source>
        <dbReference type="PROSITE" id="PS50110"/>
    </source>
</evidence>
<organism evidence="4 5">
    <name type="scientific">Pseudonocardia acidicola</name>
    <dbReference type="NCBI Taxonomy" id="2724939"/>
    <lineage>
        <taxon>Bacteria</taxon>
        <taxon>Bacillati</taxon>
        <taxon>Actinomycetota</taxon>
        <taxon>Actinomycetes</taxon>
        <taxon>Pseudonocardiales</taxon>
        <taxon>Pseudonocardiaceae</taxon>
        <taxon>Pseudonocardia</taxon>
    </lineage>
</organism>
<evidence type="ECO:0000313" key="4">
    <source>
        <dbReference type="EMBL" id="NMH96473.1"/>
    </source>
</evidence>
<accession>A0ABX1S4H2</accession>
<keyword evidence="1" id="KW-0238">DNA-binding</keyword>
<sequence length="141" mass="14314">MIRVLLVDDHAAVRHGLAAVLADAPDLDVVGACEDGSDVREAAVRLQPDVVLMDLSMVVMGGIEATQELQKVLPSARVVMLTSSIAGAAVHESHAAGAVGFVLKPGSPDEIADAIRAVAAGGTAWCAEAVEALRHGCTGAV</sequence>
<dbReference type="InterPro" id="IPR058245">
    <property type="entry name" value="NreC/VraR/RcsB-like_REC"/>
</dbReference>
<dbReference type="CDD" id="cd17535">
    <property type="entry name" value="REC_NarL-like"/>
    <property type="match status" value="1"/>
</dbReference>
<protein>
    <submittedName>
        <fullName evidence="4">Response regulator transcription factor</fullName>
    </submittedName>
</protein>
<reference evidence="4 5" key="1">
    <citation type="submission" date="2020-04" db="EMBL/GenBank/DDBJ databases">
        <authorList>
            <person name="Klaysubun C."/>
            <person name="Duangmal K."/>
            <person name="Lipun K."/>
        </authorList>
    </citation>
    <scope>NUCLEOTIDE SEQUENCE [LARGE SCALE GENOMIC DNA]</scope>
    <source>
        <strain evidence="4 5">K10HN5</strain>
    </source>
</reference>
<feature type="modified residue" description="4-aspartylphosphate" evidence="2">
    <location>
        <position position="54"/>
    </location>
</feature>
<dbReference type="SUPFAM" id="SSF52172">
    <property type="entry name" value="CheY-like"/>
    <property type="match status" value="1"/>
</dbReference>
<keyword evidence="2" id="KW-0597">Phosphoprotein</keyword>
<evidence type="ECO:0000256" key="2">
    <source>
        <dbReference type="PROSITE-ProRule" id="PRU00169"/>
    </source>
</evidence>
<dbReference type="Gene3D" id="3.40.50.2300">
    <property type="match status" value="1"/>
</dbReference>
<gene>
    <name evidence="4" type="ORF">HF526_03930</name>
</gene>
<dbReference type="InterPro" id="IPR011006">
    <property type="entry name" value="CheY-like_superfamily"/>
</dbReference>
<dbReference type="EMBL" id="JAAXLA010000004">
    <property type="protein sequence ID" value="NMH96473.1"/>
    <property type="molecule type" value="Genomic_DNA"/>
</dbReference>